<dbReference type="EMBL" id="NBNE01012677">
    <property type="protein sequence ID" value="OWY95632.1"/>
    <property type="molecule type" value="Genomic_DNA"/>
</dbReference>
<evidence type="ECO:0000256" key="1">
    <source>
        <dbReference type="SAM" id="MobiDB-lite"/>
    </source>
</evidence>
<evidence type="ECO:0000313" key="3">
    <source>
        <dbReference type="Proteomes" id="UP000198211"/>
    </source>
</evidence>
<feature type="compositionally biased region" description="Basic and acidic residues" evidence="1">
    <location>
        <begin position="141"/>
        <end position="162"/>
    </location>
</feature>
<proteinExistence type="predicted"/>
<dbReference type="AlphaFoldDB" id="A0A225URB0"/>
<feature type="region of interest" description="Disordered" evidence="1">
    <location>
        <begin position="111"/>
        <end position="163"/>
    </location>
</feature>
<dbReference type="Proteomes" id="UP000198211">
    <property type="component" value="Unassembled WGS sequence"/>
</dbReference>
<accession>A0A225URB0</accession>
<reference evidence="3" key="1">
    <citation type="submission" date="2017-03" db="EMBL/GenBank/DDBJ databases">
        <title>Phytopthora megakarya and P. palmivora, two closely related causual agents of cacao black pod achieved similar genome size and gene model numbers by different mechanisms.</title>
        <authorList>
            <person name="Ali S."/>
            <person name="Shao J."/>
            <person name="Larry D.J."/>
            <person name="Kronmiller B."/>
            <person name="Shen D."/>
            <person name="Strem M.D."/>
            <person name="Melnick R.L."/>
            <person name="Guiltinan M.J."/>
            <person name="Tyler B.M."/>
            <person name="Meinhardt L.W."/>
            <person name="Bailey B.A."/>
        </authorList>
    </citation>
    <scope>NUCLEOTIDE SEQUENCE [LARGE SCALE GENOMIC DNA]</scope>
    <source>
        <strain evidence="3">zdho120</strain>
    </source>
</reference>
<gene>
    <name evidence="2" type="ORF">PHMEG_00034313</name>
</gene>
<comment type="caution">
    <text evidence="2">The sequence shown here is derived from an EMBL/GenBank/DDBJ whole genome shotgun (WGS) entry which is preliminary data.</text>
</comment>
<organism evidence="2 3">
    <name type="scientific">Phytophthora megakarya</name>
    <dbReference type="NCBI Taxonomy" id="4795"/>
    <lineage>
        <taxon>Eukaryota</taxon>
        <taxon>Sar</taxon>
        <taxon>Stramenopiles</taxon>
        <taxon>Oomycota</taxon>
        <taxon>Peronosporomycetes</taxon>
        <taxon>Peronosporales</taxon>
        <taxon>Peronosporaceae</taxon>
        <taxon>Phytophthora</taxon>
    </lineage>
</organism>
<name>A0A225URB0_9STRA</name>
<keyword evidence="3" id="KW-1185">Reference proteome</keyword>
<dbReference type="OrthoDB" id="121367at2759"/>
<sequence>MRVPKRTTPHATLRIRWMNSESPGVPTPMDRLVSWLERIGEEFRTSKRKLDLLEQLGDKNGDEWHLRIDTEKGCKRKLKGGKCASNEVNQYYDRLLELLFSEEERVEMRERAVRRTADQQQERTDRQENHKKRRTRATSRVPRDIVIKEELDTSDEDRRTEVRGANSIIDPILNSGHNGDTTSF</sequence>
<evidence type="ECO:0000313" key="2">
    <source>
        <dbReference type="EMBL" id="OWY95632.1"/>
    </source>
</evidence>
<feature type="compositionally biased region" description="Basic and acidic residues" evidence="1">
    <location>
        <begin position="111"/>
        <end position="128"/>
    </location>
</feature>
<protein>
    <submittedName>
        <fullName evidence="2">Uncharacterized protein</fullName>
    </submittedName>
</protein>